<keyword evidence="3" id="KW-1185">Reference proteome</keyword>
<comment type="caution">
    <text evidence="2">The sequence shown here is derived from an EMBL/GenBank/DDBJ whole genome shotgun (WGS) entry which is preliminary data.</text>
</comment>
<evidence type="ECO:0000313" key="2">
    <source>
        <dbReference type="EMBL" id="RUS52550.1"/>
    </source>
</evidence>
<feature type="domain" description="DUF1722" evidence="1">
    <location>
        <begin position="12"/>
        <end position="114"/>
    </location>
</feature>
<dbReference type="Proteomes" id="UP000288623">
    <property type="component" value="Unassembled WGS sequence"/>
</dbReference>
<dbReference type="InterPro" id="IPR013560">
    <property type="entry name" value="DUF1722"/>
</dbReference>
<dbReference type="Pfam" id="PF08349">
    <property type="entry name" value="DUF1722"/>
    <property type="match status" value="1"/>
</dbReference>
<protein>
    <recommendedName>
        <fullName evidence="1">DUF1722 domain-containing protein</fullName>
    </recommendedName>
</protein>
<dbReference type="RefSeq" id="WP_126991891.1">
    <property type="nucleotide sequence ID" value="NZ_JTFC01000042.1"/>
</dbReference>
<dbReference type="OrthoDB" id="9782576at2"/>
<name>A0A433RQD9_9BACL</name>
<reference evidence="2 3" key="1">
    <citation type="submission" date="2014-11" db="EMBL/GenBank/DDBJ databases">
        <title>Genome sequence and analysis of novel Kurthia sp.</title>
        <authorList>
            <person name="Lawson J.N."/>
            <person name="Gonzalez J.E."/>
            <person name="Rinauldi L."/>
            <person name="Xuan Z."/>
            <person name="Firman A."/>
            <person name="Shaddox L."/>
            <person name="Trudeau A."/>
            <person name="Shah S."/>
            <person name="Reiman D."/>
        </authorList>
    </citation>
    <scope>NUCLEOTIDE SEQUENCE [LARGE SCALE GENOMIC DNA]</scope>
    <source>
        <strain evidence="2 3">3B1D</strain>
    </source>
</reference>
<dbReference type="EMBL" id="JTFC01000042">
    <property type="protein sequence ID" value="RUS52550.1"/>
    <property type="molecule type" value="Genomic_DNA"/>
</dbReference>
<accession>A0A433RQD9</accession>
<dbReference type="AlphaFoldDB" id="A0A433RQD9"/>
<gene>
    <name evidence="2" type="ORF">QI30_17495</name>
</gene>
<proteinExistence type="predicted"/>
<evidence type="ECO:0000259" key="1">
    <source>
        <dbReference type="Pfam" id="PF08349"/>
    </source>
</evidence>
<evidence type="ECO:0000313" key="3">
    <source>
        <dbReference type="Proteomes" id="UP000288623"/>
    </source>
</evidence>
<organism evidence="2 3">
    <name type="scientific">Candidatus Kurthia intestinigallinarum</name>
    <dbReference type="NCBI Taxonomy" id="1562256"/>
    <lineage>
        <taxon>Bacteria</taxon>
        <taxon>Bacillati</taxon>
        <taxon>Bacillota</taxon>
        <taxon>Bacilli</taxon>
        <taxon>Bacillales</taxon>
        <taxon>Caryophanaceae</taxon>
        <taxon>Kurthia</taxon>
    </lineage>
</organism>
<sequence length="116" mass="13894">MHAEQQLWRTEKYRVMYYSQAHYNQIRHMMRDGCTVEELQQTINEALTLTPTDGSRSNALQHMWGYFKKQTTDEQKARYIKLLEEKQWGALRAYLATLAQQYNVVYLQQSTILQQD</sequence>